<dbReference type="PIRSF" id="PIRSF017393">
    <property type="entry name" value="MTase_SAV2177"/>
    <property type="match status" value="1"/>
</dbReference>
<dbReference type="GO" id="GO:0032259">
    <property type="term" value="P:methylation"/>
    <property type="evidence" value="ECO:0007669"/>
    <property type="project" value="UniProtKB-KW"/>
</dbReference>
<dbReference type="EC" id="2.1.1.-" evidence="1"/>
<protein>
    <submittedName>
        <fullName evidence="1">SAM-dependent methyltransferase</fullName>
        <ecNumber evidence="1">2.1.1.-</ecNumber>
    </submittedName>
</protein>
<dbReference type="InterPro" id="IPR029063">
    <property type="entry name" value="SAM-dependent_MTases_sf"/>
</dbReference>
<dbReference type="Gene3D" id="3.40.50.150">
    <property type="entry name" value="Vaccinia Virus protein VP39"/>
    <property type="match status" value="1"/>
</dbReference>
<keyword evidence="2" id="KW-1185">Reference proteome</keyword>
<proteinExistence type="predicted"/>
<organism evidence="1 2">
    <name type="scientific">Pseudonocardia humida</name>
    <dbReference type="NCBI Taxonomy" id="2800819"/>
    <lineage>
        <taxon>Bacteria</taxon>
        <taxon>Bacillati</taxon>
        <taxon>Actinomycetota</taxon>
        <taxon>Actinomycetes</taxon>
        <taxon>Pseudonocardiales</taxon>
        <taxon>Pseudonocardiaceae</taxon>
        <taxon>Pseudonocardia</taxon>
    </lineage>
</organism>
<sequence>MDASRPHPVRVHNYWLGGKDNYAADRELGDAMIAELPGLAMMAREHRRFMERAVRHLATEVGLSQYVLLGSGLPTSYNLHQVAQEVEPLASVVYVDSDPVVAAHSRALLVSHPKGSVSFVPGDVTEPAALLDDPALTGAVDLRAPVAVALSSTLMRHSDEEARAILDVLIARLAPGSHLVITHPTADFDPAGVERAMQVGNAVGLDRSARSQAQVLELFAGLELLDPGVVPIMQWRPDGSGPRRDARRVHLLGGVGRRP</sequence>
<dbReference type="GO" id="GO:0008168">
    <property type="term" value="F:methyltransferase activity"/>
    <property type="evidence" value="ECO:0007669"/>
    <property type="project" value="UniProtKB-KW"/>
</dbReference>
<accession>A0ABT1A2Z6</accession>
<dbReference type="InterPro" id="IPR006764">
    <property type="entry name" value="SAM_dep_MeTrfase_SAV2177_type"/>
</dbReference>
<gene>
    <name evidence="1" type="ORF">KDL28_19960</name>
</gene>
<keyword evidence="1" id="KW-0489">Methyltransferase</keyword>
<reference evidence="1" key="1">
    <citation type="submission" date="2021-04" db="EMBL/GenBank/DDBJ databases">
        <title>Pseudonocardia sp. nov., isolated from sandy soil of mangrove forest.</title>
        <authorList>
            <person name="Zan Z."/>
            <person name="Huang R."/>
            <person name="Liu W."/>
        </authorList>
    </citation>
    <scope>NUCLEOTIDE SEQUENCE</scope>
    <source>
        <strain evidence="1">S2-4</strain>
    </source>
</reference>
<dbReference type="Proteomes" id="UP001165283">
    <property type="component" value="Unassembled WGS sequence"/>
</dbReference>
<dbReference type="SUPFAM" id="SSF53335">
    <property type="entry name" value="S-adenosyl-L-methionine-dependent methyltransferases"/>
    <property type="match status" value="1"/>
</dbReference>
<name>A0ABT1A2Z6_9PSEU</name>
<dbReference type="RefSeq" id="WP_252440940.1">
    <property type="nucleotide sequence ID" value="NZ_JAGSOV010000041.1"/>
</dbReference>
<keyword evidence="1" id="KW-0808">Transferase</keyword>
<evidence type="ECO:0000313" key="2">
    <source>
        <dbReference type="Proteomes" id="UP001165283"/>
    </source>
</evidence>
<dbReference type="EMBL" id="JAGSOV010000041">
    <property type="protein sequence ID" value="MCO1657336.1"/>
    <property type="molecule type" value="Genomic_DNA"/>
</dbReference>
<dbReference type="Pfam" id="PF04672">
    <property type="entry name" value="Methyltransf_19"/>
    <property type="match status" value="1"/>
</dbReference>
<comment type="caution">
    <text evidence="1">The sequence shown here is derived from an EMBL/GenBank/DDBJ whole genome shotgun (WGS) entry which is preliminary data.</text>
</comment>
<evidence type="ECO:0000313" key="1">
    <source>
        <dbReference type="EMBL" id="MCO1657336.1"/>
    </source>
</evidence>